<gene>
    <name evidence="2" type="ORF">GCM10011512_12650</name>
</gene>
<evidence type="ECO:0000313" key="2">
    <source>
        <dbReference type="EMBL" id="GGC87208.1"/>
    </source>
</evidence>
<dbReference type="Proteomes" id="UP000597761">
    <property type="component" value="Unassembled WGS sequence"/>
</dbReference>
<keyword evidence="1" id="KW-0812">Transmembrane</keyword>
<proteinExistence type="predicted"/>
<organism evidence="2 3">
    <name type="scientific">Tersicoccus solisilvae</name>
    <dbReference type="NCBI Taxonomy" id="1882339"/>
    <lineage>
        <taxon>Bacteria</taxon>
        <taxon>Bacillati</taxon>
        <taxon>Actinomycetota</taxon>
        <taxon>Actinomycetes</taxon>
        <taxon>Micrococcales</taxon>
        <taxon>Micrococcaceae</taxon>
        <taxon>Tersicoccus</taxon>
    </lineage>
</organism>
<reference evidence="3" key="1">
    <citation type="journal article" date="2019" name="Int. J. Syst. Evol. Microbiol.">
        <title>The Global Catalogue of Microorganisms (GCM) 10K type strain sequencing project: providing services to taxonomists for standard genome sequencing and annotation.</title>
        <authorList>
            <consortium name="The Broad Institute Genomics Platform"/>
            <consortium name="The Broad Institute Genome Sequencing Center for Infectious Disease"/>
            <person name="Wu L."/>
            <person name="Ma J."/>
        </authorList>
    </citation>
    <scope>NUCLEOTIDE SEQUENCE [LARGE SCALE GENOMIC DNA]</scope>
    <source>
        <strain evidence="3">CGMCC 1.15480</strain>
    </source>
</reference>
<evidence type="ECO:0000256" key="1">
    <source>
        <dbReference type="SAM" id="Phobius"/>
    </source>
</evidence>
<comment type="caution">
    <text evidence="2">The sequence shown here is derived from an EMBL/GenBank/DDBJ whole genome shotgun (WGS) entry which is preliminary data.</text>
</comment>
<keyword evidence="1" id="KW-0472">Membrane</keyword>
<dbReference type="EMBL" id="BMJI01000005">
    <property type="protein sequence ID" value="GGC87208.1"/>
    <property type="molecule type" value="Genomic_DNA"/>
</dbReference>
<name>A0ABQ1NYY9_9MICC</name>
<keyword evidence="3" id="KW-1185">Reference proteome</keyword>
<evidence type="ECO:0008006" key="4">
    <source>
        <dbReference type="Google" id="ProtNLM"/>
    </source>
</evidence>
<protein>
    <recommendedName>
        <fullName evidence="4">Pilus assembly protein TadE</fullName>
    </recommendedName>
</protein>
<accession>A0ABQ1NYY9</accession>
<feature type="transmembrane region" description="Helical" evidence="1">
    <location>
        <begin position="17"/>
        <end position="37"/>
    </location>
</feature>
<evidence type="ECO:0000313" key="3">
    <source>
        <dbReference type="Proteomes" id="UP000597761"/>
    </source>
</evidence>
<keyword evidence="1" id="KW-1133">Transmembrane helix</keyword>
<sequence length="147" mass="14524">MRERILDGPGGADAGSAVIEFVVLGTLLLVPVVYFILSLGAVQAGSFAVVGAADQAAKTIALSEDPASAGGAAEAAAATTMGDFGFDRSAWTVDVACSAPGCEGAGARVTVRVRLTVPLPLAPAVGGSTLSAAAVESSSTEILGRYR</sequence>